<dbReference type="AlphaFoldDB" id="A0AA37GWR3"/>
<keyword evidence="7" id="KW-1185">Reference proteome</keyword>
<gene>
    <name evidence="6" type="ORF">ColLi_11285</name>
</gene>
<dbReference type="SUPFAM" id="SSF52151">
    <property type="entry name" value="FabD/lysophospholipase-like"/>
    <property type="match status" value="1"/>
</dbReference>
<dbReference type="Pfam" id="PF00698">
    <property type="entry name" value="Acyl_transf_1"/>
    <property type="match status" value="1"/>
</dbReference>
<dbReference type="Gene3D" id="3.10.129.110">
    <property type="entry name" value="Polyketide synthase dehydratase"/>
    <property type="match status" value="1"/>
</dbReference>
<dbReference type="SMART" id="SM00827">
    <property type="entry name" value="PKS_AT"/>
    <property type="match status" value="1"/>
</dbReference>
<feature type="domain" description="PKS/mFAS DH" evidence="5">
    <location>
        <begin position="381"/>
        <end position="425"/>
    </location>
</feature>
<protein>
    <submittedName>
        <fullName evidence="6">Hybrid PKS-NRPS synthetase fsa1</fullName>
    </submittedName>
</protein>
<accession>A0AA37GWR3</accession>
<evidence type="ECO:0000256" key="1">
    <source>
        <dbReference type="ARBA" id="ARBA00022450"/>
    </source>
</evidence>
<dbReference type="GO" id="GO:0004312">
    <property type="term" value="F:fatty acid synthase activity"/>
    <property type="evidence" value="ECO:0007669"/>
    <property type="project" value="TreeGrafter"/>
</dbReference>
<dbReference type="InterPro" id="IPR001227">
    <property type="entry name" value="Ac_transferase_dom_sf"/>
</dbReference>
<reference evidence="6 7" key="1">
    <citation type="submission" date="2021-07" db="EMBL/GenBank/DDBJ databases">
        <title>Genome data of Colletotrichum spaethianum.</title>
        <authorList>
            <person name="Utami Y.D."/>
            <person name="Hiruma K."/>
        </authorList>
    </citation>
    <scope>NUCLEOTIDE SEQUENCE [LARGE SCALE GENOMIC DNA]</scope>
    <source>
        <strain evidence="6 7">MAFF 242679</strain>
    </source>
</reference>
<evidence type="ECO:0000313" key="7">
    <source>
        <dbReference type="Proteomes" id="UP001055172"/>
    </source>
</evidence>
<dbReference type="Proteomes" id="UP001055172">
    <property type="component" value="Unassembled WGS sequence"/>
</dbReference>
<dbReference type="Gene3D" id="3.40.366.10">
    <property type="entry name" value="Malonyl-Coenzyme A Acyl Carrier Protein, domain 2"/>
    <property type="match status" value="1"/>
</dbReference>
<evidence type="ECO:0000256" key="4">
    <source>
        <dbReference type="PROSITE-ProRule" id="PRU01363"/>
    </source>
</evidence>
<dbReference type="InterPro" id="IPR016036">
    <property type="entry name" value="Malonyl_transacylase_ACP-bd"/>
</dbReference>
<keyword evidence="3" id="KW-0808">Transferase</keyword>
<sequence length="425" mass="46347">MIAKLVATVPMAREILRQLDSSIATLPADHRPGWTLSHALSKNDENSDNNIWQSRFNEAAFSQPICTAVQIILVDLLRAAGAKFHAVIDAAHAAGFLTARDAIRIAYYRGFFATKLAVGLGGKTLAVGTSLEDAEELCQLHDFTGKLSVAAHNAPSSVTLSGDAEAVVRAEAVFLEEKKFARVLRVDTAYHSHNMMVCAEAYLGGSNRVRSPSSLQPPEGDGTLPQWFSSVYGGQQVSSSTGQGLGGQYWVDNMTKPVLFYTAIQTCLTAATFGTNTIMGVVEVGPHPALQAPATESIHQVCGKDLPYSGTPRRGQDDAESFSNVSEYLWTRFVPNCVNLGRFQEASCVYSTTSRLWNHDRVLWAESRLVKLFSKNPGRPHDLLGLDMAEGTVEEMRWRNVLKINELKWLAGHPLQGQIAFPATV</sequence>
<dbReference type="InterPro" id="IPR050091">
    <property type="entry name" value="PKS_NRPS_Biosynth_Enz"/>
</dbReference>
<evidence type="ECO:0000256" key="3">
    <source>
        <dbReference type="ARBA" id="ARBA00022679"/>
    </source>
</evidence>
<dbReference type="InterPro" id="IPR042104">
    <property type="entry name" value="PKS_dehydratase_sf"/>
</dbReference>
<organism evidence="6 7">
    <name type="scientific">Colletotrichum liriopes</name>
    <dbReference type="NCBI Taxonomy" id="708192"/>
    <lineage>
        <taxon>Eukaryota</taxon>
        <taxon>Fungi</taxon>
        <taxon>Dikarya</taxon>
        <taxon>Ascomycota</taxon>
        <taxon>Pezizomycotina</taxon>
        <taxon>Sordariomycetes</taxon>
        <taxon>Hypocreomycetidae</taxon>
        <taxon>Glomerellales</taxon>
        <taxon>Glomerellaceae</taxon>
        <taxon>Colletotrichum</taxon>
        <taxon>Colletotrichum spaethianum species complex</taxon>
    </lineage>
</organism>
<evidence type="ECO:0000259" key="5">
    <source>
        <dbReference type="PROSITE" id="PS52019"/>
    </source>
</evidence>
<dbReference type="PANTHER" id="PTHR43775:SF20">
    <property type="entry name" value="HYBRID PKS-NRPS SYNTHETASE APDA"/>
    <property type="match status" value="1"/>
</dbReference>
<evidence type="ECO:0000313" key="6">
    <source>
        <dbReference type="EMBL" id="GJC88447.1"/>
    </source>
</evidence>
<evidence type="ECO:0000256" key="2">
    <source>
        <dbReference type="ARBA" id="ARBA00022553"/>
    </source>
</evidence>
<dbReference type="InterPro" id="IPR016035">
    <property type="entry name" value="Acyl_Trfase/lysoPLipase"/>
</dbReference>
<dbReference type="EMBL" id="BPPX01000033">
    <property type="protein sequence ID" value="GJC88447.1"/>
    <property type="molecule type" value="Genomic_DNA"/>
</dbReference>
<dbReference type="PANTHER" id="PTHR43775">
    <property type="entry name" value="FATTY ACID SYNTHASE"/>
    <property type="match status" value="1"/>
</dbReference>
<dbReference type="InterPro" id="IPR049900">
    <property type="entry name" value="PKS_mFAS_DH"/>
</dbReference>
<comment type="caution">
    <text evidence="6">The sequence shown here is derived from an EMBL/GenBank/DDBJ whole genome shotgun (WGS) entry which is preliminary data.</text>
</comment>
<dbReference type="GO" id="GO:0044550">
    <property type="term" value="P:secondary metabolite biosynthetic process"/>
    <property type="evidence" value="ECO:0007669"/>
    <property type="project" value="TreeGrafter"/>
</dbReference>
<dbReference type="InterPro" id="IPR014043">
    <property type="entry name" value="Acyl_transferase_dom"/>
</dbReference>
<name>A0AA37GWR3_9PEZI</name>
<proteinExistence type="predicted"/>
<dbReference type="GO" id="GO:0006633">
    <property type="term" value="P:fatty acid biosynthetic process"/>
    <property type="evidence" value="ECO:0007669"/>
    <property type="project" value="TreeGrafter"/>
</dbReference>
<keyword evidence="2" id="KW-0597">Phosphoprotein</keyword>
<dbReference type="PROSITE" id="PS52019">
    <property type="entry name" value="PKS_MFAS_DH"/>
    <property type="match status" value="1"/>
</dbReference>
<keyword evidence="1" id="KW-0596">Phosphopantetheine</keyword>
<comment type="caution">
    <text evidence="4">Lacks conserved residue(s) required for the propagation of feature annotation.</text>
</comment>
<dbReference type="SUPFAM" id="SSF55048">
    <property type="entry name" value="Probable ACP-binding domain of malonyl-CoA ACP transacylase"/>
    <property type="match status" value="1"/>
</dbReference>